<reference evidence="2" key="1">
    <citation type="submission" date="2022-10" db="EMBL/GenBank/DDBJ databases">
        <title>Tapping the CABI collections for fungal endophytes: first genome assemblies for Collariella, Neodidymelliopsis, Ascochyta clinopodiicola, Didymella pomorum, Didymosphaeria variabile, Neocosmospora piperis and Neocucurbitaria cava.</title>
        <authorList>
            <person name="Hill R."/>
        </authorList>
    </citation>
    <scope>NUCLEOTIDE SEQUENCE</scope>
    <source>
        <strain evidence="2">IMI 356814</strain>
    </source>
</reference>
<dbReference type="OrthoDB" id="3800263at2759"/>
<comment type="caution">
    <text evidence="2">The sequence shown here is derived from an EMBL/GenBank/DDBJ whole genome shotgun (WGS) entry which is preliminary data.</text>
</comment>
<evidence type="ECO:0000313" key="3">
    <source>
        <dbReference type="Proteomes" id="UP001140560"/>
    </source>
</evidence>
<feature type="compositionally biased region" description="Low complexity" evidence="1">
    <location>
        <begin position="31"/>
        <end position="55"/>
    </location>
</feature>
<feature type="compositionally biased region" description="Basic and acidic residues" evidence="1">
    <location>
        <begin position="145"/>
        <end position="154"/>
    </location>
</feature>
<name>A0A9W9CRI1_9PLEO</name>
<dbReference type="EMBL" id="JAPEUY010000001">
    <property type="protein sequence ID" value="KAJ4377946.1"/>
    <property type="molecule type" value="Genomic_DNA"/>
</dbReference>
<feature type="region of interest" description="Disordered" evidence="1">
    <location>
        <begin position="1"/>
        <end position="239"/>
    </location>
</feature>
<keyword evidence="3" id="KW-1185">Reference proteome</keyword>
<dbReference type="AlphaFoldDB" id="A0A9W9CRI1"/>
<evidence type="ECO:0000256" key="1">
    <source>
        <dbReference type="SAM" id="MobiDB-lite"/>
    </source>
</evidence>
<feature type="compositionally biased region" description="Polar residues" evidence="1">
    <location>
        <begin position="106"/>
        <end position="115"/>
    </location>
</feature>
<feature type="compositionally biased region" description="Low complexity" evidence="1">
    <location>
        <begin position="163"/>
        <end position="174"/>
    </location>
</feature>
<organism evidence="2 3">
    <name type="scientific">Neocucurbitaria cava</name>
    <dbReference type="NCBI Taxonomy" id="798079"/>
    <lineage>
        <taxon>Eukaryota</taxon>
        <taxon>Fungi</taxon>
        <taxon>Dikarya</taxon>
        <taxon>Ascomycota</taxon>
        <taxon>Pezizomycotina</taxon>
        <taxon>Dothideomycetes</taxon>
        <taxon>Pleosporomycetidae</taxon>
        <taxon>Pleosporales</taxon>
        <taxon>Pleosporineae</taxon>
        <taxon>Cucurbitariaceae</taxon>
        <taxon>Neocucurbitaria</taxon>
    </lineage>
</organism>
<feature type="compositionally biased region" description="Low complexity" evidence="1">
    <location>
        <begin position="63"/>
        <end position="92"/>
    </location>
</feature>
<dbReference type="Proteomes" id="UP001140560">
    <property type="component" value="Unassembled WGS sequence"/>
</dbReference>
<sequence>MPGVPLDALDQLKKGIKGIFSKKKPKKEETPTTTSEPSSSATTKPSETTPAASAPAPAPATAPEPAKAPTTAPETTSSTPAQPAAAPAPAEPRSNEAAALAEIKKATQSRYTSPSAPVVQPKQDDDELWNGSRRRQKFAEDDDCDAPKVIEAKATDTPTESSAPAAPLDLPAIPTSKPAAGMSATSGPMFDEPDFDSNTKEEKPIAPSTTPAAPSATEPSATEPSATAPSATQPAPTEK</sequence>
<protein>
    <submittedName>
        <fullName evidence="2">Uncharacterized protein</fullName>
    </submittedName>
</protein>
<gene>
    <name evidence="2" type="ORF">N0V83_000776</name>
</gene>
<proteinExistence type="predicted"/>
<accession>A0A9W9CRI1</accession>
<evidence type="ECO:0000313" key="2">
    <source>
        <dbReference type="EMBL" id="KAJ4377946.1"/>
    </source>
</evidence>
<feature type="compositionally biased region" description="Basic residues" evidence="1">
    <location>
        <begin position="14"/>
        <end position="25"/>
    </location>
</feature>
<feature type="compositionally biased region" description="Low complexity" evidence="1">
    <location>
        <begin position="206"/>
        <end position="239"/>
    </location>
</feature>